<dbReference type="InterPro" id="IPR001841">
    <property type="entry name" value="Znf_RING"/>
</dbReference>
<dbReference type="Proteomes" id="UP000694563">
    <property type="component" value="Unassembled WGS sequence"/>
</dbReference>
<name>A0A8C3UWW8_CATUS</name>
<reference evidence="11" key="1">
    <citation type="submission" date="2025-08" db="UniProtKB">
        <authorList>
            <consortium name="Ensembl"/>
        </authorList>
    </citation>
    <scope>IDENTIFICATION</scope>
</reference>
<keyword evidence="8" id="KW-0804">Transcription</keyword>
<dbReference type="InterPro" id="IPR013083">
    <property type="entry name" value="Znf_RING/FYVE/PHD"/>
</dbReference>
<proteinExistence type="predicted"/>
<comment type="catalytic activity">
    <reaction evidence="1">
        <text>S-ubiquitinyl-[E2 ubiquitin-conjugating enzyme]-L-cysteine + [acceptor protein]-L-lysine = [E2 ubiquitin-conjugating enzyme]-L-cysteine + N(6)-ubiquitinyl-[acceptor protein]-L-lysine.</text>
        <dbReference type="EC" id="2.3.2.27"/>
    </reaction>
</comment>
<sequence length="113" mass="12571">MASPSPQRASPARAKWNCPICHEASNDIVYVGNCLHQFCRSCIVRWTTKSPSCPLCRQTVHTIIYPAPPNQALFDMAAAQPSVYFSQFLREIVLVPSQVFLPSCLSLLAISEF</sequence>
<dbReference type="Pfam" id="PF13923">
    <property type="entry name" value="zf-C3HC4_2"/>
    <property type="match status" value="1"/>
</dbReference>
<evidence type="ECO:0000256" key="6">
    <source>
        <dbReference type="ARBA" id="ARBA00022833"/>
    </source>
</evidence>
<dbReference type="PROSITE" id="PS00518">
    <property type="entry name" value="ZF_RING_1"/>
    <property type="match status" value="1"/>
</dbReference>
<dbReference type="SUPFAM" id="SSF57850">
    <property type="entry name" value="RING/U-box"/>
    <property type="match status" value="1"/>
</dbReference>
<dbReference type="GO" id="GO:0000209">
    <property type="term" value="P:protein polyubiquitination"/>
    <property type="evidence" value="ECO:0007669"/>
    <property type="project" value="TreeGrafter"/>
</dbReference>
<keyword evidence="7" id="KW-0805">Transcription regulation</keyword>
<evidence type="ECO:0000256" key="5">
    <source>
        <dbReference type="ARBA" id="ARBA00022771"/>
    </source>
</evidence>
<protein>
    <recommendedName>
        <fullName evidence="2">RING-type E3 ubiquitin transferase</fullName>
        <ecNumber evidence="2">2.3.2.27</ecNumber>
    </recommendedName>
</protein>
<feature type="domain" description="RING-type" evidence="10">
    <location>
        <begin position="18"/>
        <end position="57"/>
    </location>
</feature>
<organism evidence="11 12">
    <name type="scientific">Catharus ustulatus</name>
    <name type="common">Russet-backed thrush</name>
    <name type="synonym">Hylocichla ustulatus</name>
    <dbReference type="NCBI Taxonomy" id="91951"/>
    <lineage>
        <taxon>Eukaryota</taxon>
        <taxon>Metazoa</taxon>
        <taxon>Chordata</taxon>
        <taxon>Craniata</taxon>
        <taxon>Vertebrata</taxon>
        <taxon>Euteleostomi</taxon>
        <taxon>Archelosauria</taxon>
        <taxon>Archosauria</taxon>
        <taxon>Dinosauria</taxon>
        <taxon>Saurischia</taxon>
        <taxon>Theropoda</taxon>
        <taxon>Coelurosauria</taxon>
        <taxon>Aves</taxon>
        <taxon>Neognathae</taxon>
        <taxon>Neoaves</taxon>
        <taxon>Telluraves</taxon>
        <taxon>Australaves</taxon>
        <taxon>Passeriformes</taxon>
        <taxon>Turdidae</taxon>
        <taxon>Catharus</taxon>
    </lineage>
</organism>
<dbReference type="PANTHER" id="PTHR46077">
    <property type="entry name" value="E3 UBIQUITIN-PROTEIN LIGASE TOPORS"/>
    <property type="match status" value="1"/>
</dbReference>
<dbReference type="InterPro" id="IPR017907">
    <property type="entry name" value="Znf_RING_CS"/>
</dbReference>
<keyword evidence="6" id="KW-0862">Zinc</keyword>
<evidence type="ECO:0000256" key="1">
    <source>
        <dbReference type="ARBA" id="ARBA00000900"/>
    </source>
</evidence>
<dbReference type="GO" id="GO:0006513">
    <property type="term" value="P:protein monoubiquitination"/>
    <property type="evidence" value="ECO:0007669"/>
    <property type="project" value="TreeGrafter"/>
</dbReference>
<evidence type="ECO:0000256" key="9">
    <source>
        <dbReference type="PROSITE-ProRule" id="PRU00175"/>
    </source>
</evidence>
<dbReference type="GO" id="GO:0008270">
    <property type="term" value="F:zinc ion binding"/>
    <property type="evidence" value="ECO:0007669"/>
    <property type="project" value="UniProtKB-KW"/>
</dbReference>
<keyword evidence="12" id="KW-1185">Reference proteome</keyword>
<keyword evidence="5 9" id="KW-0863">Zinc-finger</keyword>
<dbReference type="PANTHER" id="PTHR46077:SF1">
    <property type="entry name" value="TOP1 BINDING ARGININE_SERINE RICH PROTEIN, E3 UBIQUITIN LIGASE"/>
    <property type="match status" value="1"/>
</dbReference>
<dbReference type="EC" id="2.3.2.27" evidence="2"/>
<evidence type="ECO:0000256" key="7">
    <source>
        <dbReference type="ARBA" id="ARBA00023015"/>
    </source>
</evidence>
<dbReference type="PROSITE" id="PS50089">
    <property type="entry name" value="ZF_RING_2"/>
    <property type="match status" value="1"/>
</dbReference>
<evidence type="ECO:0000313" key="12">
    <source>
        <dbReference type="Proteomes" id="UP000694563"/>
    </source>
</evidence>
<evidence type="ECO:0000313" key="11">
    <source>
        <dbReference type="Ensembl" id="ENSCUSP00005020173.1"/>
    </source>
</evidence>
<dbReference type="GO" id="GO:0061630">
    <property type="term" value="F:ubiquitin protein ligase activity"/>
    <property type="evidence" value="ECO:0007669"/>
    <property type="project" value="UniProtKB-EC"/>
</dbReference>
<accession>A0A8C3UWW8</accession>
<keyword evidence="4" id="KW-0479">Metal-binding</keyword>
<evidence type="ECO:0000256" key="8">
    <source>
        <dbReference type="ARBA" id="ARBA00023163"/>
    </source>
</evidence>
<dbReference type="AlphaFoldDB" id="A0A8C3UWW8"/>
<reference evidence="11" key="2">
    <citation type="submission" date="2025-09" db="UniProtKB">
        <authorList>
            <consortium name="Ensembl"/>
        </authorList>
    </citation>
    <scope>IDENTIFICATION</scope>
</reference>
<dbReference type="Gene3D" id="3.30.40.10">
    <property type="entry name" value="Zinc/RING finger domain, C3HC4 (zinc finger)"/>
    <property type="match status" value="1"/>
</dbReference>
<evidence type="ECO:0000259" key="10">
    <source>
        <dbReference type="PROSITE" id="PS50089"/>
    </source>
</evidence>
<evidence type="ECO:0000256" key="4">
    <source>
        <dbReference type="ARBA" id="ARBA00022723"/>
    </source>
</evidence>
<keyword evidence="3" id="KW-0808">Transferase</keyword>
<evidence type="ECO:0000256" key="2">
    <source>
        <dbReference type="ARBA" id="ARBA00012483"/>
    </source>
</evidence>
<evidence type="ECO:0000256" key="3">
    <source>
        <dbReference type="ARBA" id="ARBA00022679"/>
    </source>
</evidence>
<dbReference type="SMART" id="SM00184">
    <property type="entry name" value="RING"/>
    <property type="match status" value="1"/>
</dbReference>
<dbReference type="Ensembl" id="ENSCUST00005020923.1">
    <property type="protein sequence ID" value="ENSCUSP00005020173.1"/>
    <property type="gene ID" value="ENSCUSG00005012885.1"/>
</dbReference>